<protein>
    <submittedName>
        <fullName evidence="2">Protein kinase domain-containing protein</fullName>
    </submittedName>
</protein>
<dbReference type="WBParaSite" id="JU765_v2.g1830.t1">
    <property type="protein sequence ID" value="JU765_v2.g1830.t1"/>
    <property type="gene ID" value="JU765_v2.g1830"/>
</dbReference>
<proteinExistence type="predicted"/>
<dbReference type="Proteomes" id="UP000887576">
    <property type="component" value="Unplaced"/>
</dbReference>
<organism evidence="1 2">
    <name type="scientific">Panagrolaimus sp. JU765</name>
    <dbReference type="NCBI Taxonomy" id="591449"/>
    <lineage>
        <taxon>Eukaryota</taxon>
        <taxon>Metazoa</taxon>
        <taxon>Ecdysozoa</taxon>
        <taxon>Nematoda</taxon>
        <taxon>Chromadorea</taxon>
        <taxon>Rhabditida</taxon>
        <taxon>Tylenchina</taxon>
        <taxon>Panagrolaimomorpha</taxon>
        <taxon>Panagrolaimoidea</taxon>
        <taxon>Panagrolaimidae</taxon>
        <taxon>Panagrolaimus</taxon>
    </lineage>
</organism>
<name>A0AC34QQ05_9BILA</name>
<evidence type="ECO:0000313" key="1">
    <source>
        <dbReference type="Proteomes" id="UP000887576"/>
    </source>
</evidence>
<accession>A0AC34QQ05</accession>
<reference evidence="2" key="1">
    <citation type="submission" date="2022-11" db="UniProtKB">
        <authorList>
            <consortium name="WormBaseParasite"/>
        </authorList>
    </citation>
    <scope>IDENTIFICATION</scope>
</reference>
<evidence type="ECO:0000313" key="2">
    <source>
        <dbReference type="WBParaSite" id="JU765_v2.g1830.t1"/>
    </source>
</evidence>
<sequence>MASEMYEFVGTVENGGSSKIMKFKKDDFFAIREVDEPFENKAKLKTWIRELLLLQNLRHRNIMTLLECQVQRDENEYIEKLFVKTGTRNEKVDLWSVGCIFFELLTGQPLLGKTVFDVGTLVGAILSVAELPPDFDQNSFWAAHEFLTPPTMPIKREPLQSKISAADFPSFGPNDDAESHNSENGKALLENLLQLMPEDRCSASEALRSPFLQGEASEAELQPMKNPDFVAKASEIMRIGDAEELVDLFDQIVSQDY</sequence>